<organism evidence="1">
    <name type="scientific">marine sediment metagenome</name>
    <dbReference type="NCBI Taxonomy" id="412755"/>
    <lineage>
        <taxon>unclassified sequences</taxon>
        <taxon>metagenomes</taxon>
        <taxon>ecological metagenomes</taxon>
    </lineage>
</organism>
<sequence length="93" mass="10503">MVLRNQKLHLSDGFDGINLNEIKIYNITDTNNQEVSDPYSLSVNGNNKQITIGFSSLPDQDVIIEYGIATYKLDRGYQRIGLDISDSVRKIPK</sequence>
<comment type="caution">
    <text evidence="1">The sequence shown here is derived from an EMBL/GenBank/DDBJ whole genome shotgun (WGS) entry which is preliminary data.</text>
</comment>
<dbReference type="EMBL" id="LAZR01059280">
    <property type="protein sequence ID" value="KKK68122.1"/>
    <property type="molecule type" value="Genomic_DNA"/>
</dbReference>
<reference evidence="1" key="1">
    <citation type="journal article" date="2015" name="Nature">
        <title>Complex archaea that bridge the gap between prokaryotes and eukaryotes.</title>
        <authorList>
            <person name="Spang A."/>
            <person name="Saw J.H."/>
            <person name="Jorgensen S.L."/>
            <person name="Zaremba-Niedzwiedzka K."/>
            <person name="Martijn J."/>
            <person name="Lind A.E."/>
            <person name="van Eijk R."/>
            <person name="Schleper C."/>
            <person name="Guy L."/>
            <person name="Ettema T.J."/>
        </authorList>
    </citation>
    <scope>NUCLEOTIDE SEQUENCE</scope>
</reference>
<protein>
    <submittedName>
        <fullName evidence="1">Uncharacterized protein</fullName>
    </submittedName>
</protein>
<evidence type="ECO:0000313" key="1">
    <source>
        <dbReference type="EMBL" id="KKK68122.1"/>
    </source>
</evidence>
<name>A0A0F8XG33_9ZZZZ</name>
<gene>
    <name evidence="1" type="ORF">LCGC14_2947230</name>
</gene>
<accession>A0A0F8XG33</accession>
<proteinExistence type="predicted"/>
<dbReference type="AlphaFoldDB" id="A0A0F8XG33"/>